<dbReference type="GO" id="GO:0016747">
    <property type="term" value="F:acyltransferase activity, transferring groups other than amino-acyl groups"/>
    <property type="evidence" value="ECO:0007669"/>
    <property type="project" value="InterPro"/>
</dbReference>
<comment type="caution">
    <text evidence="4">The sequence shown here is derived from an EMBL/GenBank/DDBJ whole genome shotgun (WGS) entry which is preliminary data.</text>
</comment>
<dbReference type="EMBL" id="JAVDYB010000001">
    <property type="protein sequence ID" value="MDR7279350.1"/>
    <property type="molecule type" value="Genomic_DNA"/>
</dbReference>
<gene>
    <name evidence="4" type="ORF">J2S41_006128</name>
</gene>
<sequence>MTVRPAHPDDAPALVALRHTVYPYLVRGEASTRRQLATPPPDSSLAAFVAVSGTGEVVGFSTAFRNTSTSAPHAGQVSLLHVHPAHRGRGHGSALLTASLSHLRGCGLRNVRGYVTPESLPFATARGFTASRELRYSRLDLTTPLPPPPPLPSGYTLVPVSALTDRALFAAETGGVADEPSDVAPDALTFDHWRYDVWEEPGLDRDASFAVLDPDCAVASFSLLLRDGDRYWSDMTATLPAHRGLGLARLAKTAALSHAAATGGTVAYTSNDTANAPMLAVNTRLGYVPTATALSVLTTLTP</sequence>
<dbReference type="AlphaFoldDB" id="A0AAE3YTH4"/>
<dbReference type="CDD" id="cd04301">
    <property type="entry name" value="NAT_SF"/>
    <property type="match status" value="1"/>
</dbReference>
<dbReference type="PANTHER" id="PTHR43877">
    <property type="entry name" value="AMINOALKYLPHOSPHONATE N-ACETYLTRANSFERASE-RELATED-RELATED"/>
    <property type="match status" value="1"/>
</dbReference>
<dbReference type="InterPro" id="IPR000182">
    <property type="entry name" value="GNAT_dom"/>
</dbReference>
<proteinExistence type="predicted"/>
<evidence type="ECO:0000256" key="2">
    <source>
        <dbReference type="ARBA" id="ARBA00023315"/>
    </source>
</evidence>
<evidence type="ECO:0000259" key="3">
    <source>
        <dbReference type="PROSITE" id="PS51186"/>
    </source>
</evidence>
<name>A0AAE3YTH4_9ACTN</name>
<feature type="domain" description="N-acetyltransferase" evidence="3">
    <location>
        <begin position="1"/>
        <end position="152"/>
    </location>
</feature>
<dbReference type="InterPro" id="IPR050832">
    <property type="entry name" value="Bact_Acetyltransf"/>
</dbReference>
<accession>A0AAE3YTH4</accession>
<dbReference type="InterPro" id="IPR016181">
    <property type="entry name" value="Acyl_CoA_acyltransferase"/>
</dbReference>
<dbReference type="Proteomes" id="UP001183643">
    <property type="component" value="Unassembled WGS sequence"/>
</dbReference>
<feature type="domain" description="N-acetyltransferase" evidence="3">
    <location>
        <begin position="163"/>
        <end position="302"/>
    </location>
</feature>
<organism evidence="4 5">
    <name type="scientific">Catenuloplanes atrovinosus</name>
    <dbReference type="NCBI Taxonomy" id="137266"/>
    <lineage>
        <taxon>Bacteria</taxon>
        <taxon>Bacillati</taxon>
        <taxon>Actinomycetota</taxon>
        <taxon>Actinomycetes</taxon>
        <taxon>Micromonosporales</taxon>
        <taxon>Micromonosporaceae</taxon>
        <taxon>Catenuloplanes</taxon>
    </lineage>
</organism>
<keyword evidence="2" id="KW-0012">Acyltransferase</keyword>
<protein>
    <submittedName>
        <fullName evidence="4">GNAT superfamily N-acetyltransferase</fullName>
    </submittedName>
</protein>
<dbReference type="SUPFAM" id="SSF55729">
    <property type="entry name" value="Acyl-CoA N-acyltransferases (Nat)"/>
    <property type="match status" value="2"/>
</dbReference>
<reference evidence="4" key="1">
    <citation type="submission" date="2023-07" db="EMBL/GenBank/DDBJ databases">
        <title>Sequencing the genomes of 1000 actinobacteria strains.</title>
        <authorList>
            <person name="Klenk H.-P."/>
        </authorList>
    </citation>
    <scope>NUCLEOTIDE SEQUENCE</scope>
    <source>
        <strain evidence="4">DSM 44707</strain>
    </source>
</reference>
<keyword evidence="5" id="KW-1185">Reference proteome</keyword>
<dbReference type="Pfam" id="PF00583">
    <property type="entry name" value="Acetyltransf_1"/>
    <property type="match status" value="2"/>
</dbReference>
<keyword evidence="1" id="KW-0808">Transferase</keyword>
<dbReference type="RefSeq" id="WP_310372856.1">
    <property type="nucleotide sequence ID" value="NZ_JAVDYB010000001.1"/>
</dbReference>
<dbReference type="Gene3D" id="3.40.630.30">
    <property type="match status" value="1"/>
</dbReference>
<evidence type="ECO:0000256" key="1">
    <source>
        <dbReference type="ARBA" id="ARBA00022679"/>
    </source>
</evidence>
<evidence type="ECO:0000313" key="4">
    <source>
        <dbReference type="EMBL" id="MDR7279350.1"/>
    </source>
</evidence>
<dbReference type="PROSITE" id="PS51186">
    <property type="entry name" value="GNAT"/>
    <property type="match status" value="2"/>
</dbReference>
<evidence type="ECO:0000313" key="5">
    <source>
        <dbReference type="Proteomes" id="UP001183643"/>
    </source>
</evidence>